<organism evidence="2 3">
    <name type="scientific">Pseudonocardia nematodicida</name>
    <dbReference type="NCBI Taxonomy" id="1206997"/>
    <lineage>
        <taxon>Bacteria</taxon>
        <taxon>Bacillati</taxon>
        <taxon>Actinomycetota</taxon>
        <taxon>Actinomycetes</taxon>
        <taxon>Pseudonocardiales</taxon>
        <taxon>Pseudonocardiaceae</taxon>
        <taxon>Pseudonocardia</taxon>
    </lineage>
</organism>
<name>A0ABV1KFW3_9PSEU</name>
<protein>
    <recommendedName>
        <fullName evidence="1">Transcriptional regulator SbtR-like C-terminal domain-containing protein</fullName>
    </recommendedName>
</protein>
<gene>
    <name evidence="2" type="ORF">WIS52_20140</name>
</gene>
<dbReference type="Pfam" id="PF21597">
    <property type="entry name" value="TetR_C_43"/>
    <property type="match status" value="1"/>
</dbReference>
<dbReference type="Gene3D" id="1.10.357.10">
    <property type="entry name" value="Tetracycline Repressor, domain 2"/>
    <property type="match status" value="1"/>
</dbReference>
<evidence type="ECO:0000313" key="2">
    <source>
        <dbReference type="EMBL" id="MEQ3552784.1"/>
    </source>
</evidence>
<keyword evidence="3" id="KW-1185">Reference proteome</keyword>
<evidence type="ECO:0000259" key="1">
    <source>
        <dbReference type="Pfam" id="PF21597"/>
    </source>
</evidence>
<dbReference type="Proteomes" id="UP001494902">
    <property type="component" value="Unassembled WGS sequence"/>
</dbReference>
<dbReference type="InterPro" id="IPR049445">
    <property type="entry name" value="TetR_SbtR-like_C"/>
</dbReference>
<reference evidence="2 3" key="1">
    <citation type="submission" date="2024-03" db="EMBL/GenBank/DDBJ databases">
        <title>Draft genome sequence of Pseudonocardia nematodicida JCM 31783.</title>
        <authorList>
            <person name="Butdee W."/>
            <person name="Duangmal K."/>
        </authorList>
    </citation>
    <scope>NUCLEOTIDE SEQUENCE [LARGE SCALE GENOMIC DNA]</scope>
    <source>
        <strain evidence="2 3">JCM 31783</strain>
    </source>
</reference>
<feature type="domain" description="Transcriptional regulator SbtR-like C-terminal" evidence="1">
    <location>
        <begin position="13"/>
        <end position="87"/>
    </location>
</feature>
<evidence type="ECO:0000313" key="3">
    <source>
        <dbReference type="Proteomes" id="UP001494902"/>
    </source>
</evidence>
<accession>A0ABV1KFW3</accession>
<proteinExistence type="predicted"/>
<dbReference type="EMBL" id="JBEDNQ010000008">
    <property type="protein sequence ID" value="MEQ3552784.1"/>
    <property type="molecule type" value="Genomic_DNA"/>
</dbReference>
<dbReference type="RefSeq" id="WP_349299851.1">
    <property type="nucleotide sequence ID" value="NZ_JBEDNQ010000008.1"/>
</dbReference>
<sequence>MASTSSTITVADLHAWVRAVVEHASTYSGLADLLVAADAGSELHDDCARITAIGEAPVAGARTAGAVRADLRGEDVFALTNAASWARAGL</sequence>
<comment type="caution">
    <text evidence="2">The sequence shown here is derived from an EMBL/GenBank/DDBJ whole genome shotgun (WGS) entry which is preliminary data.</text>
</comment>